<feature type="region of interest" description="Disordered" evidence="1">
    <location>
        <begin position="57"/>
        <end position="83"/>
    </location>
</feature>
<proteinExistence type="predicted"/>
<protein>
    <submittedName>
        <fullName evidence="2">Uncharacterized protein</fullName>
    </submittedName>
</protein>
<organism evidence="2 3">
    <name type="scientific">Steinernema carpocapsae</name>
    <name type="common">Entomopathogenic nematode</name>
    <dbReference type="NCBI Taxonomy" id="34508"/>
    <lineage>
        <taxon>Eukaryota</taxon>
        <taxon>Metazoa</taxon>
        <taxon>Ecdysozoa</taxon>
        <taxon>Nematoda</taxon>
        <taxon>Chromadorea</taxon>
        <taxon>Rhabditida</taxon>
        <taxon>Tylenchina</taxon>
        <taxon>Panagrolaimomorpha</taxon>
        <taxon>Strongyloidoidea</taxon>
        <taxon>Steinernematidae</taxon>
        <taxon>Steinernema</taxon>
    </lineage>
</organism>
<comment type="caution">
    <text evidence="2">The sequence shown here is derived from an EMBL/GenBank/DDBJ whole genome shotgun (WGS) entry which is preliminary data.</text>
</comment>
<gene>
    <name evidence="2" type="ORF">L596_011628</name>
</gene>
<name>A0A4U5NVD7_STECR</name>
<reference evidence="2 3" key="2">
    <citation type="journal article" date="2019" name="G3 (Bethesda)">
        <title>Hybrid Assembly of the Genome of the Entomopathogenic Nematode Steinernema carpocapsae Identifies the X-Chromosome.</title>
        <authorList>
            <person name="Serra L."/>
            <person name="Macchietto M."/>
            <person name="Macias-Munoz A."/>
            <person name="McGill C.J."/>
            <person name="Rodriguez I.M."/>
            <person name="Rodriguez B."/>
            <person name="Murad R."/>
            <person name="Mortazavi A."/>
        </authorList>
    </citation>
    <scope>NUCLEOTIDE SEQUENCE [LARGE SCALE GENOMIC DNA]</scope>
    <source>
        <strain evidence="2 3">ALL</strain>
    </source>
</reference>
<dbReference type="EMBL" id="AZBU02000003">
    <property type="protein sequence ID" value="TKR87184.1"/>
    <property type="molecule type" value="Genomic_DNA"/>
</dbReference>
<accession>A0A4U5NVD7</accession>
<evidence type="ECO:0000313" key="2">
    <source>
        <dbReference type="EMBL" id="TKR87184.1"/>
    </source>
</evidence>
<reference evidence="2 3" key="1">
    <citation type="journal article" date="2015" name="Genome Biol.">
        <title>Comparative genomics of Steinernema reveals deeply conserved gene regulatory networks.</title>
        <authorList>
            <person name="Dillman A.R."/>
            <person name="Macchietto M."/>
            <person name="Porter C.F."/>
            <person name="Rogers A."/>
            <person name="Williams B."/>
            <person name="Antoshechkin I."/>
            <person name="Lee M.M."/>
            <person name="Goodwin Z."/>
            <person name="Lu X."/>
            <person name="Lewis E.E."/>
            <person name="Goodrich-Blair H."/>
            <person name="Stock S.P."/>
            <person name="Adams B.J."/>
            <person name="Sternberg P.W."/>
            <person name="Mortazavi A."/>
        </authorList>
    </citation>
    <scope>NUCLEOTIDE SEQUENCE [LARGE SCALE GENOMIC DNA]</scope>
    <source>
        <strain evidence="2 3">ALL</strain>
    </source>
</reference>
<keyword evidence="3" id="KW-1185">Reference proteome</keyword>
<evidence type="ECO:0000256" key="1">
    <source>
        <dbReference type="SAM" id="MobiDB-lite"/>
    </source>
</evidence>
<dbReference type="Proteomes" id="UP000298663">
    <property type="component" value="Unassembled WGS sequence"/>
</dbReference>
<evidence type="ECO:0000313" key="3">
    <source>
        <dbReference type="Proteomes" id="UP000298663"/>
    </source>
</evidence>
<sequence length="83" mass="9516">MYNFVNLNHEGRICANTTESYDFGRFGNPLKFYYRTIREDEGFTLTYKAYASFDRKEPAPKFTPAPPAENPLKDTSAPQILGN</sequence>
<dbReference type="AlphaFoldDB" id="A0A4U5NVD7"/>